<sequence>MDVNRDGQTLYVWDPTPSALNAFPRAIRLFFDIVSRTPLKRLAQIKHVVIIETLPPSKFAYILPEWLKNEENMSMIVALLDFCEKNPQMEVHLRIPCFTFSPTTFCTTFMSSGYLLLDLFRDIDSWSDPNLMHPFFPDLWSDTRDRILSASGGKYYDAITSMWGKDGKGKNLRFEPGSEEGIMDEKLFARACKLSHWGGMAKEEQFALWMDTAKSWYTHGV</sequence>
<keyword evidence="2" id="KW-1185">Reference proteome</keyword>
<name>A0A6A6RXT7_9PLEO</name>
<reference evidence="1" key="1">
    <citation type="journal article" date="2020" name="Stud. Mycol.">
        <title>101 Dothideomycetes genomes: a test case for predicting lifestyles and emergence of pathogens.</title>
        <authorList>
            <person name="Haridas S."/>
            <person name="Albert R."/>
            <person name="Binder M."/>
            <person name="Bloem J."/>
            <person name="Labutti K."/>
            <person name="Salamov A."/>
            <person name="Andreopoulos B."/>
            <person name="Baker S."/>
            <person name="Barry K."/>
            <person name="Bills G."/>
            <person name="Bluhm B."/>
            <person name="Cannon C."/>
            <person name="Castanera R."/>
            <person name="Culley D."/>
            <person name="Daum C."/>
            <person name="Ezra D."/>
            <person name="Gonzalez J."/>
            <person name="Henrissat B."/>
            <person name="Kuo A."/>
            <person name="Liang C."/>
            <person name="Lipzen A."/>
            <person name="Lutzoni F."/>
            <person name="Magnuson J."/>
            <person name="Mondo S."/>
            <person name="Nolan M."/>
            <person name="Ohm R."/>
            <person name="Pangilinan J."/>
            <person name="Park H.-J."/>
            <person name="Ramirez L."/>
            <person name="Alfaro M."/>
            <person name="Sun H."/>
            <person name="Tritt A."/>
            <person name="Yoshinaga Y."/>
            <person name="Zwiers L.-H."/>
            <person name="Turgeon B."/>
            <person name="Goodwin S."/>
            <person name="Spatafora J."/>
            <person name="Crous P."/>
            <person name="Grigoriev I."/>
        </authorList>
    </citation>
    <scope>NUCLEOTIDE SEQUENCE</scope>
    <source>
        <strain evidence="1">CBS 473.64</strain>
    </source>
</reference>
<proteinExistence type="predicted"/>
<evidence type="ECO:0000313" key="1">
    <source>
        <dbReference type="EMBL" id="KAF2640356.1"/>
    </source>
</evidence>
<dbReference type="EMBL" id="MU006785">
    <property type="protein sequence ID" value="KAF2640356.1"/>
    <property type="molecule type" value="Genomic_DNA"/>
</dbReference>
<gene>
    <name evidence="1" type="ORF">P280DRAFT_480811</name>
</gene>
<evidence type="ECO:0000313" key="2">
    <source>
        <dbReference type="Proteomes" id="UP000799753"/>
    </source>
</evidence>
<dbReference type="AlphaFoldDB" id="A0A6A6RXT7"/>
<accession>A0A6A6RXT7</accession>
<organism evidence="1 2">
    <name type="scientific">Massarina eburnea CBS 473.64</name>
    <dbReference type="NCBI Taxonomy" id="1395130"/>
    <lineage>
        <taxon>Eukaryota</taxon>
        <taxon>Fungi</taxon>
        <taxon>Dikarya</taxon>
        <taxon>Ascomycota</taxon>
        <taxon>Pezizomycotina</taxon>
        <taxon>Dothideomycetes</taxon>
        <taxon>Pleosporomycetidae</taxon>
        <taxon>Pleosporales</taxon>
        <taxon>Massarineae</taxon>
        <taxon>Massarinaceae</taxon>
        <taxon>Massarina</taxon>
    </lineage>
</organism>
<dbReference type="Proteomes" id="UP000799753">
    <property type="component" value="Unassembled WGS sequence"/>
</dbReference>
<protein>
    <submittedName>
        <fullName evidence="1">Uncharacterized protein</fullName>
    </submittedName>
</protein>